<dbReference type="EMBL" id="FCOR01000011">
    <property type="protein sequence ID" value="CVK16865.1"/>
    <property type="molecule type" value="Genomic_DNA"/>
</dbReference>
<dbReference type="AlphaFoldDB" id="A0A0X3AS19"/>
<evidence type="ECO:0000313" key="1">
    <source>
        <dbReference type="EMBL" id="CVK16865.1"/>
    </source>
</evidence>
<organism evidence="1 2">
    <name type="scientific">Apibacter mensalis</name>
    <dbReference type="NCBI Taxonomy" id="1586267"/>
    <lineage>
        <taxon>Bacteria</taxon>
        <taxon>Pseudomonadati</taxon>
        <taxon>Bacteroidota</taxon>
        <taxon>Flavobacteriia</taxon>
        <taxon>Flavobacteriales</taxon>
        <taxon>Weeksellaceae</taxon>
        <taxon>Apibacter</taxon>
    </lineage>
</organism>
<keyword evidence="2" id="KW-1185">Reference proteome</keyword>
<dbReference type="Proteomes" id="UP000182761">
    <property type="component" value="Unassembled WGS sequence"/>
</dbReference>
<dbReference type="STRING" id="1586267.GCA_001418685_01731"/>
<protein>
    <submittedName>
        <fullName evidence="1">Uncharacterized protein</fullName>
    </submittedName>
</protein>
<reference evidence="1 2" key="1">
    <citation type="submission" date="2016-01" db="EMBL/GenBank/DDBJ databases">
        <authorList>
            <person name="McClelland M."/>
            <person name="Jain A."/>
            <person name="Saraogi P."/>
            <person name="Mendelson R."/>
            <person name="Westerman R."/>
            <person name="SanMiguel P."/>
            <person name="Csonka L."/>
        </authorList>
    </citation>
    <scope>NUCLEOTIDE SEQUENCE [LARGE SCALE GENOMIC DNA]</scope>
    <source>
        <strain evidence="1 2">R-53146</strain>
    </source>
</reference>
<accession>A0A0X3AS19</accession>
<evidence type="ECO:0000313" key="2">
    <source>
        <dbReference type="Proteomes" id="UP000182761"/>
    </source>
</evidence>
<proteinExistence type="predicted"/>
<name>A0A0X3AS19_9FLAO</name>
<sequence>MELNVNMHIELGRESLELLKKMLEGKELNGANEINKVIKDIKVQENSDTKEKKGAFQGEGVFAQLADQAKLNIIKKEINTLTKLKKNREIKELLLEHGAIRASELAPETYDMIYEALTNLKK</sequence>
<dbReference type="RefSeq" id="WP_055426047.1">
    <property type="nucleotide sequence ID" value="NZ_FCOR01000011.1"/>
</dbReference>
<gene>
    <name evidence="1" type="ORF">Ga0061079_11158</name>
</gene>